<accession>A0ACB8QSS1</accession>
<keyword evidence="2" id="KW-1185">Reference proteome</keyword>
<reference evidence="1" key="2">
    <citation type="journal article" date="2022" name="New Phytol.">
        <title>Evolutionary transition to the ectomycorrhizal habit in the genomes of a hyperdiverse lineage of mushroom-forming fungi.</title>
        <authorList>
            <person name="Looney B."/>
            <person name="Miyauchi S."/>
            <person name="Morin E."/>
            <person name="Drula E."/>
            <person name="Courty P.E."/>
            <person name="Kohler A."/>
            <person name="Kuo A."/>
            <person name="LaButti K."/>
            <person name="Pangilinan J."/>
            <person name="Lipzen A."/>
            <person name="Riley R."/>
            <person name="Andreopoulos W."/>
            <person name="He G."/>
            <person name="Johnson J."/>
            <person name="Nolan M."/>
            <person name="Tritt A."/>
            <person name="Barry K.W."/>
            <person name="Grigoriev I.V."/>
            <person name="Nagy L.G."/>
            <person name="Hibbett D."/>
            <person name="Henrissat B."/>
            <person name="Matheny P.B."/>
            <person name="Labbe J."/>
            <person name="Martin F.M."/>
        </authorList>
    </citation>
    <scope>NUCLEOTIDE SEQUENCE</scope>
    <source>
        <strain evidence="1">EC-137</strain>
    </source>
</reference>
<dbReference type="EMBL" id="MU273492">
    <property type="protein sequence ID" value="KAI0034931.1"/>
    <property type="molecule type" value="Genomic_DNA"/>
</dbReference>
<protein>
    <submittedName>
        <fullName evidence="1">Uncharacterized protein</fullName>
    </submittedName>
</protein>
<evidence type="ECO:0000313" key="2">
    <source>
        <dbReference type="Proteomes" id="UP000814128"/>
    </source>
</evidence>
<evidence type="ECO:0000313" key="1">
    <source>
        <dbReference type="EMBL" id="KAI0034931.1"/>
    </source>
</evidence>
<proteinExistence type="predicted"/>
<name>A0ACB8QSS1_9AGAM</name>
<reference evidence="1" key="1">
    <citation type="submission" date="2021-02" db="EMBL/GenBank/DDBJ databases">
        <authorList>
            <consortium name="DOE Joint Genome Institute"/>
            <person name="Ahrendt S."/>
            <person name="Looney B.P."/>
            <person name="Miyauchi S."/>
            <person name="Morin E."/>
            <person name="Drula E."/>
            <person name="Courty P.E."/>
            <person name="Chicoki N."/>
            <person name="Fauchery L."/>
            <person name="Kohler A."/>
            <person name="Kuo A."/>
            <person name="Labutti K."/>
            <person name="Pangilinan J."/>
            <person name="Lipzen A."/>
            <person name="Riley R."/>
            <person name="Andreopoulos W."/>
            <person name="He G."/>
            <person name="Johnson J."/>
            <person name="Barry K.W."/>
            <person name="Grigoriev I.V."/>
            <person name="Nagy L."/>
            <person name="Hibbett D."/>
            <person name="Henrissat B."/>
            <person name="Matheny P.B."/>
            <person name="Labbe J."/>
            <person name="Martin F."/>
        </authorList>
    </citation>
    <scope>NUCLEOTIDE SEQUENCE</scope>
    <source>
        <strain evidence="1">EC-137</strain>
    </source>
</reference>
<comment type="caution">
    <text evidence="1">The sequence shown here is derived from an EMBL/GenBank/DDBJ whole genome shotgun (WGS) entry which is preliminary data.</text>
</comment>
<gene>
    <name evidence="1" type="ORF">K488DRAFT_76942</name>
</gene>
<dbReference type="Proteomes" id="UP000814128">
    <property type="component" value="Unassembled WGS sequence"/>
</dbReference>
<sequence length="252" mass="29259">MPQDAELDVKRALQKRGTVAKFAREQVGDQDLARLRPGQWLNDEIINFYGALILARSDARKSQSNGALANGNGHADKGKGKVLDCHYFNSFFWTKMVNEGYEKSRLNKWTKKFDIFAKDVVLIPVNHHNTHWTGAAINFREKRIESYDSMGAKNKIVFEVLREYLDAEHRDKKKKPFDFTRWQDHAPVTTPRQENGYDCGVFTCRFLEMLSRGQDFNFSQRDIPYLRRRMIWEIIHGELRDDASDIAAANVT</sequence>
<organism evidence="1 2">
    <name type="scientific">Vararia minispora EC-137</name>
    <dbReference type="NCBI Taxonomy" id="1314806"/>
    <lineage>
        <taxon>Eukaryota</taxon>
        <taxon>Fungi</taxon>
        <taxon>Dikarya</taxon>
        <taxon>Basidiomycota</taxon>
        <taxon>Agaricomycotina</taxon>
        <taxon>Agaricomycetes</taxon>
        <taxon>Russulales</taxon>
        <taxon>Lachnocladiaceae</taxon>
        <taxon>Vararia</taxon>
    </lineage>
</organism>